<evidence type="ECO:0000313" key="1">
    <source>
        <dbReference type="EMBL" id="TYB43929.1"/>
    </source>
</evidence>
<accession>A0A5D0NHW3</accession>
<comment type="caution">
    <text evidence="1">The sequence shown here is derived from an EMBL/GenBank/DDBJ whole genome shotgun (WGS) entry which is preliminary data.</text>
</comment>
<proteinExistence type="predicted"/>
<name>A0A5D0NHW3_9ACTN</name>
<gene>
    <name evidence="1" type="ORF">FXF69_23460</name>
</gene>
<organism evidence="1 2">
    <name type="scientific">Actinomadura chibensis</name>
    <dbReference type="NCBI Taxonomy" id="392828"/>
    <lineage>
        <taxon>Bacteria</taxon>
        <taxon>Bacillati</taxon>
        <taxon>Actinomycetota</taxon>
        <taxon>Actinomycetes</taxon>
        <taxon>Streptosporangiales</taxon>
        <taxon>Thermomonosporaceae</taxon>
        <taxon>Actinomadura</taxon>
    </lineage>
</organism>
<keyword evidence="2" id="KW-1185">Reference proteome</keyword>
<dbReference type="EMBL" id="VSFG01000005">
    <property type="protein sequence ID" value="TYB43929.1"/>
    <property type="molecule type" value="Genomic_DNA"/>
</dbReference>
<dbReference type="RefSeq" id="WP_148344490.1">
    <property type="nucleotide sequence ID" value="NZ_VSFG01000005.1"/>
</dbReference>
<dbReference type="Proteomes" id="UP000323380">
    <property type="component" value="Unassembled WGS sequence"/>
</dbReference>
<reference evidence="1 2" key="1">
    <citation type="submission" date="2019-08" db="EMBL/GenBank/DDBJ databases">
        <title>Actinomadura sp. nov. CYP1-5 isolated from mountain soil.</title>
        <authorList>
            <person name="Songsumanus A."/>
            <person name="Kuncharoen N."/>
            <person name="Kudo T."/>
            <person name="Yuki M."/>
            <person name="Igarashi Y."/>
            <person name="Tanasupawat S."/>
        </authorList>
    </citation>
    <scope>NUCLEOTIDE SEQUENCE [LARGE SCALE GENOMIC DNA]</scope>
    <source>
        <strain evidence="1 2">JCM 14158</strain>
    </source>
</reference>
<dbReference type="STRING" id="1220554.GCA_001552135_05027"/>
<evidence type="ECO:0000313" key="2">
    <source>
        <dbReference type="Proteomes" id="UP000323380"/>
    </source>
</evidence>
<protein>
    <submittedName>
        <fullName evidence="1">Uncharacterized protein</fullName>
    </submittedName>
</protein>
<dbReference type="AlphaFoldDB" id="A0A5D0NHW3"/>
<sequence length="60" mass="6756">MTDRPSDAWPFALPTDGIGLSEESLYLRFFGPNRGMASTVAGRVRLIREPRPSALPRRLR</sequence>